<feature type="transmembrane region" description="Helical" evidence="1">
    <location>
        <begin position="142"/>
        <end position="164"/>
    </location>
</feature>
<feature type="transmembrane region" description="Helical" evidence="1">
    <location>
        <begin position="103"/>
        <end position="122"/>
    </location>
</feature>
<keyword evidence="1" id="KW-0812">Transmembrane</keyword>
<dbReference type="Pfam" id="PF12164">
    <property type="entry name" value="SporV_AA"/>
    <property type="match status" value="1"/>
</dbReference>
<feature type="domain" description="Stage V sporulation protein AA" evidence="2">
    <location>
        <begin position="3"/>
        <end position="90"/>
    </location>
</feature>
<proteinExistence type="predicted"/>
<accession>A0A7M2RK76</accession>
<name>A0A7M2RK76_9FIRM</name>
<dbReference type="InterPro" id="IPR021997">
    <property type="entry name" value="SporV_AA"/>
</dbReference>
<dbReference type="AlphaFoldDB" id="A0A7M2RK76"/>
<organism evidence="3 4">
    <name type="scientific">Blautia liquoris</name>
    <dbReference type="NCBI Taxonomy" id="2779518"/>
    <lineage>
        <taxon>Bacteria</taxon>
        <taxon>Bacillati</taxon>
        <taxon>Bacillota</taxon>
        <taxon>Clostridia</taxon>
        <taxon>Lachnospirales</taxon>
        <taxon>Lachnospiraceae</taxon>
        <taxon>Blautia</taxon>
    </lineage>
</organism>
<evidence type="ECO:0000313" key="3">
    <source>
        <dbReference type="EMBL" id="QOV19752.1"/>
    </source>
</evidence>
<keyword evidence="4" id="KW-1185">Reference proteome</keyword>
<dbReference type="Gene3D" id="2.60.480.10">
    <property type="entry name" value="eubacterium ventriosum atcc domain"/>
    <property type="match status" value="1"/>
</dbReference>
<evidence type="ECO:0000313" key="4">
    <source>
        <dbReference type="Proteomes" id="UP000593601"/>
    </source>
</evidence>
<evidence type="ECO:0000259" key="2">
    <source>
        <dbReference type="Pfam" id="PF12164"/>
    </source>
</evidence>
<keyword evidence="1" id="KW-1133">Transmembrane helix</keyword>
<sequence length="210" mass="23636">MSKILYVQTDKNVKVTKETVLLGDIAKLSSADAKVLQRNQCRKVVSLAKGKYGRYVVSAMDLIKEIEKEEENVDVTHIGEATFVITYENPNAKSSVISWVKTILISLVTFFGTAFSIMTFNTDVSVAKLFRQIYHMFTGGKSSGFTILEITYSIGIAIGVIFYFNHFGSRKLTQDPTPMEVQMRLYEDDVDTTIIEKDERRNKKSCGSNS</sequence>
<gene>
    <name evidence="3" type="ORF">INP51_01900</name>
</gene>
<dbReference type="Proteomes" id="UP000593601">
    <property type="component" value="Chromosome"/>
</dbReference>
<reference evidence="3 4" key="1">
    <citation type="submission" date="2020-10" db="EMBL/GenBank/DDBJ databases">
        <title>Blautia liquoris sp.nov., isolated from the mud in a fermentation cellar used for the production of Chinese strong-flavoured liquor.</title>
        <authorList>
            <person name="Lu L."/>
        </authorList>
    </citation>
    <scope>NUCLEOTIDE SEQUENCE [LARGE SCALE GENOMIC DNA]</scope>
    <source>
        <strain evidence="3 4">LZLJ-3</strain>
    </source>
</reference>
<dbReference type="KEGG" id="bliq:INP51_01900"/>
<dbReference type="InterPro" id="IPR038548">
    <property type="entry name" value="SporV_AA_N_sf"/>
</dbReference>
<evidence type="ECO:0000256" key="1">
    <source>
        <dbReference type="SAM" id="Phobius"/>
    </source>
</evidence>
<protein>
    <submittedName>
        <fullName evidence="3">Stage V sporulation protein AA</fullName>
    </submittedName>
</protein>
<dbReference type="EMBL" id="CP063304">
    <property type="protein sequence ID" value="QOV19752.1"/>
    <property type="molecule type" value="Genomic_DNA"/>
</dbReference>
<keyword evidence="1" id="KW-0472">Membrane</keyword>
<dbReference type="RefSeq" id="WP_193736072.1">
    <property type="nucleotide sequence ID" value="NZ_CP063304.1"/>
</dbReference>